<protein>
    <submittedName>
        <fullName evidence="1">Uncharacterized protein</fullName>
    </submittedName>
</protein>
<dbReference type="OrthoDB" id="5119276at2"/>
<name>A0A4R9AKX5_9MICO</name>
<reference evidence="1 2" key="1">
    <citation type="submission" date="2019-03" db="EMBL/GenBank/DDBJ databases">
        <title>Genomics of glacier-inhabiting Cryobacterium strains.</title>
        <authorList>
            <person name="Liu Q."/>
            <person name="Xin Y.-H."/>
        </authorList>
    </citation>
    <scope>NUCLEOTIDE SEQUENCE [LARGE SCALE GENOMIC DNA]</scope>
    <source>
        <strain evidence="1 2">Sr36</strain>
    </source>
</reference>
<organism evidence="1 2">
    <name type="scientific">Cryobacterium ruanii</name>
    <dbReference type="NCBI Taxonomy" id="1259197"/>
    <lineage>
        <taxon>Bacteria</taxon>
        <taxon>Bacillati</taxon>
        <taxon>Actinomycetota</taxon>
        <taxon>Actinomycetes</taxon>
        <taxon>Micrococcales</taxon>
        <taxon>Microbacteriaceae</taxon>
        <taxon>Cryobacterium</taxon>
    </lineage>
</organism>
<comment type="caution">
    <text evidence="1">The sequence shown here is derived from an EMBL/GenBank/DDBJ whole genome shotgun (WGS) entry which is preliminary data.</text>
</comment>
<dbReference type="RefSeq" id="WP_134556403.1">
    <property type="nucleotide sequence ID" value="NZ_SOHK01000017.1"/>
</dbReference>
<dbReference type="EMBL" id="SOHK01000017">
    <property type="protein sequence ID" value="TFD64324.1"/>
    <property type="molecule type" value="Genomic_DNA"/>
</dbReference>
<gene>
    <name evidence="1" type="ORF">E3T47_12700</name>
</gene>
<accession>A0A4R9AKX5</accession>
<sequence>MQSYRLTINDDWYYLSNEYNIADLKATLAAAVHSGGGFVDIVSSVQSHVSLLITACSVVKLETVVEQDLSNTNAESSIVGPTSIDDDYWLD</sequence>
<proteinExistence type="predicted"/>
<dbReference type="Proteomes" id="UP000298154">
    <property type="component" value="Unassembled WGS sequence"/>
</dbReference>
<keyword evidence="2" id="KW-1185">Reference proteome</keyword>
<evidence type="ECO:0000313" key="2">
    <source>
        <dbReference type="Proteomes" id="UP000298154"/>
    </source>
</evidence>
<dbReference type="AlphaFoldDB" id="A0A4R9AKX5"/>
<evidence type="ECO:0000313" key="1">
    <source>
        <dbReference type="EMBL" id="TFD64324.1"/>
    </source>
</evidence>